<feature type="transmembrane region" description="Helical" evidence="6">
    <location>
        <begin position="317"/>
        <end position="343"/>
    </location>
</feature>
<dbReference type="PANTHER" id="PTHR42829">
    <property type="entry name" value="NADH-UBIQUINONE OXIDOREDUCTASE CHAIN 5"/>
    <property type="match status" value="1"/>
</dbReference>
<dbReference type="RefSeq" id="WP_344972314.1">
    <property type="nucleotide sequence ID" value="NZ_BAABDD010000013.1"/>
</dbReference>
<comment type="caution">
    <text evidence="8">The sequence shown here is derived from an EMBL/GenBank/DDBJ whole genome shotgun (WGS) entry which is preliminary data.</text>
</comment>
<feature type="transmembrane region" description="Helical" evidence="6">
    <location>
        <begin position="257"/>
        <end position="282"/>
    </location>
</feature>
<feature type="transmembrane region" description="Helical" evidence="6">
    <location>
        <begin position="29"/>
        <end position="51"/>
    </location>
</feature>
<evidence type="ECO:0000256" key="5">
    <source>
        <dbReference type="RuleBase" id="RU000320"/>
    </source>
</evidence>
<feature type="domain" description="NADH:quinone oxidoreductase/Mrp antiporter transmembrane" evidence="7">
    <location>
        <begin position="121"/>
        <end position="398"/>
    </location>
</feature>
<feature type="transmembrane region" description="Helical" evidence="6">
    <location>
        <begin position="167"/>
        <end position="193"/>
    </location>
</feature>
<evidence type="ECO:0000259" key="7">
    <source>
        <dbReference type="Pfam" id="PF00361"/>
    </source>
</evidence>
<feature type="transmembrane region" description="Helical" evidence="6">
    <location>
        <begin position="199"/>
        <end position="221"/>
    </location>
</feature>
<feature type="transmembrane region" description="Helical" evidence="6">
    <location>
        <begin position="104"/>
        <end position="122"/>
    </location>
</feature>
<protein>
    <submittedName>
        <fullName evidence="8">NADH-quinone oxidoreductase subunit L</fullName>
    </submittedName>
</protein>
<sequence>MAATLWTLLALPTVVGGGLLLAGRRADAVAAPAALAVAGAEVVLGGVVAGTRPAVTVPALPGIRVGAAVDGLSAVAVLTVAVVLLAVVSASVAEIGRGQARARFHGLLLVFAAAMLVTVTATDLVALLAAWEVMGATSYALIGFWWQAPGRARSAGVAFVTTRAGDVGLYLAAGAALAGGAAGLELAGLAGLAPGWRDAAVAGIVVAALGKSAQLPFSFWLSHAMVGPTPVSALLHSATMVAAGGYLLVRVQPALAATLWAGPVVAWVGVLTALALGAVAYAQRDIKQLLAASTCSQVGFVVLAAGVGAVVGGTAQFVAHAAVKTLLFLAVGAWLVTLGAQGVERLRGAARRYRFVGVTFAVGGVALAGVPPLAIWAAKDPILAAGLARSAVLYVVALAAVAVSAAYAAKAVAVVWARSGEEAEAEDGPRVALWQRVPLAGLAAVSIALGVVAFPVVAAWGARLLGVAYGAAPALWEIVVSGVVSVAVLAVAGWVHARAERARAVVLLPAGLVEWLHLERLAEAGVVRPVLALARGLAVVDDRVIDGGVRGCSAVVAGLARLADGRGELGLDRSIRAVAGAVRWLARLALRPQTGLVHQYYAQAVAVLLALVAVWVLLR</sequence>
<gene>
    <name evidence="8" type="primary">nuoL_1</name>
    <name evidence="8" type="ORF">GCM10022402_30660</name>
</gene>
<keyword evidence="4 6" id="KW-0472">Membrane</keyword>
<reference evidence="9" key="1">
    <citation type="journal article" date="2019" name="Int. J. Syst. Evol. Microbiol.">
        <title>The Global Catalogue of Microorganisms (GCM) 10K type strain sequencing project: providing services to taxonomists for standard genome sequencing and annotation.</title>
        <authorList>
            <consortium name="The Broad Institute Genomics Platform"/>
            <consortium name="The Broad Institute Genome Sequencing Center for Infectious Disease"/>
            <person name="Wu L."/>
            <person name="Ma J."/>
        </authorList>
    </citation>
    <scope>NUCLEOTIDE SEQUENCE [LARGE SCALE GENOMIC DNA]</scope>
    <source>
        <strain evidence="9">JCM 17137</strain>
    </source>
</reference>
<dbReference type="Pfam" id="PF00361">
    <property type="entry name" value="Proton_antipo_M"/>
    <property type="match status" value="1"/>
</dbReference>
<dbReference type="InterPro" id="IPR003945">
    <property type="entry name" value="NU5C-like"/>
</dbReference>
<dbReference type="EMBL" id="BAABDD010000013">
    <property type="protein sequence ID" value="GAA3749326.1"/>
    <property type="molecule type" value="Genomic_DNA"/>
</dbReference>
<evidence type="ECO:0000313" key="9">
    <source>
        <dbReference type="Proteomes" id="UP001500908"/>
    </source>
</evidence>
<feature type="transmembrane region" description="Helical" evidence="6">
    <location>
        <begin position="128"/>
        <end position="146"/>
    </location>
</feature>
<keyword evidence="9" id="KW-1185">Reference proteome</keyword>
<feature type="transmembrane region" description="Helical" evidence="6">
    <location>
        <begin position="391"/>
        <end position="416"/>
    </location>
</feature>
<evidence type="ECO:0000256" key="1">
    <source>
        <dbReference type="ARBA" id="ARBA00004127"/>
    </source>
</evidence>
<dbReference type="InterPro" id="IPR001750">
    <property type="entry name" value="ND/Mrp_TM"/>
</dbReference>
<feature type="transmembrane region" description="Helical" evidence="6">
    <location>
        <begin position="289"/>
        <end position="311"/>
    </location>
</feature>
<dbReference type="PRINTS" id="PR01434">
    <property type="entry name" value="NADHDHGNASE5"/>
</dbReference>
<feature type="transmembrane region" description="Helical" evidence="6">
    <location>
        <begin position="233"/>
        <end position="251"/>
    </location>
</feature>
<dbReference type="Proteomes" id="UP001500908">
    <property type="component" value="Unassembled WGS sequence"/>
</dbReference>
<feature type="transmembrane region" description="Helical" evidence="6">
    <location>
        <begin position="71"/>
        <end position="92"/>
    </location>
</feature>
<proteinExistence type="predicted"/>
<accession>A0ABP7FYR2</accession>
<dbReference type="PANTHER" id="PTHR42829:SF2">
    <property type="entry name" value="NADH-UBIQUINONE OXIDOREDUCTASE CHAIN 5"/>
    <property type="match status" value="1"/>
</dbReference>
<name>A0ABP7FYR2_9ACTN</name>
<keyword evidence="3 6" id="KW-1133">Transmembrane helix</keyword>
<comment type="subcellular location">
    <subcellularLocation>
        <location evidence="1">Endomembrane system</location>
        <topology evidence="1">Multi-pass membrane protein</topology>
    </subcellularLocation>
    <subcellularLocation>
        <location evidence="5">Membrane</location>
        <topology evidence="5">Multi-pass membrane protein</topology>
    </subcellularLocation>
</comment>
<feature type="transmembrane region" description="Helical" evidence="6">
    <location>
        <begin position="6"/>
        <end position="22"/>
    </location>
</feature>
<feature type="transmembrane region" description="Helical" evidence="6">
    <location>
        <begin position="437"/>
        <end position="462"/>
    </location>
</feature>
<feature type="transmembrane region" description="Helical" evidence="6">
    <location>
        <begin position="474"/>
        <end position="495"/>
    </location>
</feature>
<evidence type="ECO:0000256" key="4">
    <source>
        <dbReference type="ARBA" id="ARBA00023136"/>
    </source>
</evidence>
<evidence type="ECO:0000256" key="6">
    <source>
        <dbReference type="SAM" id="Phobius"/>
    </source>
</evidence>
<evidence type="ECO:0000256" key="2">
    <source>
        <dbReference type="ARBA" id="ARBA00022692"/>
    </source>
</evidence>
<evidence type="ECO:0000313" key="8">
    <source>
        <dbReference type="EMBL" id="GAA3749326.1"/>
    </source>
</evidence>
<organism evidence="8 9">
    <name type="scientific">Salinactinospora qingdaonensis</name>
    <dbReference type="NCBI Taxonomy" id="702744"/>
    <lineage>
        <taxon>Bacteria</taxon>
        <taxon>Bacillati</taxon>
        <taxon>Actinomycetota</taxon>
        <taxon>Actinomycetes</taxon>
        <taxon>Streptosporangiales</taxon>
        <taxon>Nocardiopsidaceae</taxon>
        <taxon>Salinactinospora</taxon>
    </lineage>
</organism>
<feature type="transmembrane region" description="Helical" evidence="6">
    <location>
        <begin position="355"/>
        <end position="379"/>
    </location>
</feature>
<evidence type="ECO:0000256" key="3">
    <source>
        <dbReference type="ARBA" id="ARBA00022989"/>
    </source>
</evidence>
<keyword evidence="2 5" id="KW-0812">Transmembrane</keyword>
<feature type="transmembrane region" description="Helical" evidence="6">
    <location>
        <begin position="600"/>
        <end position="618"/>
    </location>
</feature>